<feature type="domain" description="HNH" evidence="1">
    <location>
        <begin position="9"/>
        <end position="37"/>
    </location>
</feature>
<name>A0AAN1JL07_9BURK</name>
<dbReference type="AlphaFoldDB" id="A0AAN1JL07"/>
<dbReference type="Pfam" id="PF01844">
    <property type="entry name" value="HNH"/>
    <property type="match status" value="1"/>
</dbReference>
<reference evidence="2 3" key="1">
    <citation type="submission" date="2018-01" db="EMBL/GenBank/DDBJ databases">
        <title>Species boundaries and ecological features among Paraburkholderia terrae DSMZ17804T, P. hospita DSMZ17164T and P. caribensis DSMZ13236T.</title>
        <authorList>
            <person name="Pratama A.A."/>
        </authorList>
    </citation>
    <scope>NUCLEOTIDE SEQUENCE [LARGE SCALE GENOMIC DNA]</scope>
    <source>
        <strain evidence="2 3">DSM 17164</strain>
    </source>
</reference>
<proteinExistence type="predicted"/>
<dbReference type="Proteomes" id="UP000236649">
    <property type="component" value="Chromosome 4"/>
</dbReference>
<dbReference type="KEGG" id="phs:C2L64_47670"/>
<dbReference type="GO" id="GO:0008270">
    <property type="term" value="F:zinc ion binding"/>
    <property type="evidence" value="ECO:0007669"/>
    <property type="project" value="InterPro"/>
</dbReference>
<protein>
    <recommendedName>
        <fullName evidence="1">HNH domain-containing protein</fullName>
    </recommendedName>
</protein>
<evidence type="ECO:0000313" key="3">
    <source>
        <dbReference type="Proteomes" id="UP000236649"/>
    </source>
</evidence>
<dbReference type="GO" id="GO:0004519">
    <property type="term" value="F:endonuclease activity"/>
    <property type="evidence" value="ECO:0007669"/>
    <property type="project" value="InterPro"/>
</dbReference>
<dbReference type="GO" id="GO:0003676">
    <property type="term" value="F:nucleic acid binding"/>
    <property type="evidence" value="ECO:0007669"/>
    <property type="project" value="InterPro"/>
</dbReference>
<evidence type="ECO:0000259" key="1">
    <source>
        <dbReference type="Pfam" id="PF01844"/>
    </source>
</evidence>
<sequence length="52" mass="5886">MITKSSGWRLFHEIRKIDGGTDAVGNLKMLHPDCHRNARALRHSVVEPAYSL</sequence>
<organism evidence="2 3">
    <name type="scientific">Paraburkholderia hospita</name>
    <dbReference type="NCBI Taxonomy" id="169430"/>
    <lineage>
        <taxon>Bacteria</taxon>
        <taxon>Pseudomonadati</taxon>
        <taxon>Pseudomonadota</taxon>
        <taxon>Betaproteobacteria</taxon>
        <taxon>Burkholderiales</taxon>
        <taxon>Burkholderiaceae</taxon>
        <taxon>Paraburkholderia</taxon>
    </lineage>
</organism>
<gene>
    <name evidence="2" type="ORF">C2L64_47670</name>
</gene>
<dbReference type="EMBL" id="CP026108">
    <property type="protein sequence ID" value="AUT75935.1"/>
    <property type="molecule type" value="Genomic_DNA"/>
</dbReference>
<dbReference type="InterPro" id="IPR002711">
    <property type="entry name" value="HNH"/>
</dbReference>
<evidence type="ECO:0000313" key="2">
    <source>
        <dbReference type="EMBL" id="AUT75935.1"/>
    </source>
</evidence>
<accession>A0AAN1JL07</accession>